<feature type="compositionally biased region" description="Low complexity" evidence="1">
    <location>
        <begin position="139"/>
        <end position="191"/>
    </location>
</feature>
<sequence length="287" mass="30184">MDAENRRRSESHHPEGLAIQRAGTWNTMPDERKSSSTPVDSLPPAGSYLTPPDRSINSILAQSIRILPRLPTPQGTITITQSTGAPPPPTFTTTQSVPPPPPPPTFTTSTTTRETVVQLPPFTPATSQSAPPPPPPPTSTFTETSLPTTSTSSTTTSDIPPIQTLPTQPTETTTTTAPATSSKTTTSDPSLTTITTTINGFSTTLVIPRTNAVNNFRENTADNSRVGLISGFTSALGVLVLILLGIAFAYRRRRRVGGMSYGNGEALEESVVARPGAGLPGATPTRC</sequence>
<evidence type="ECO:0000256" key="2">
    <source>
        <dbReference type="SAM" id="Phobius"/>
    </source>
</evidence>
<keyword evidence="2" id="KW-0812">Transmembrane</keyword>
<feature type="region of interest" description="Disordered" evidence="1">
    <location>
        <begin position="121"/>
        <end position="191"/>
    </location>
</feature>
<organism evidence="3 4">
    <name type="scientific">Ephemerocybe angulata</name>
    <dbReference type="NCBI Taxonomy" id="980116"/>
    <lineage>
        <taxon>Eukaryota</taxon>
        <taxon>Fungi</taxon>
        <taxon>Dikarya</taxon>
        <taxon>Basidiomycota</taxon>
        <taxon>Agaricomycotina</taxon>
        <taxon>Agaricomycetes</taxon>
        <taxon>Agaricomycetidae</taxon>
        <taxon>Agaricales</taxon>
        <taxon>Agaricineae</taxon>
        <taxon>Psathyrellaceae</taxon>
        <taxon>Ephemerocybe</taxon>
    </lineage>
</organism>
<feature type="region of interest" description="Disordered" evidence="1">
    <location>
        <begin position="1"/>
        <end position="54"/>
    </location>
</feature>
<name>A0A8H5F748_9AGAR</name>
<feature type="transmembrane region" description="Helical" evidence="2">
    <location>
        <begin position="226"/>
        <end position="250"/>
    </location>
</feature>
<feature type="region of interest" description="Disordered" evidence="1">
    <location>
        <begin position="76"/>
        <end position="109"/>
    </location>
</feature>
<dbReference type="AlphaFoldDB" id="A0A8H5F748"/>
<keyword evidence="4" id="KW-1185">Reference proteome</keyword>
<keyword evidence="2" id="KW-0472">Membrane</keyword>
<keyword evidence="2" id="KW-1133">Transmembrane helix</keyword>
<dbReference type="EMBL" id="JAACJK010000163">
    <property type="protein sequence ID" value="KAF5326007.1"/>
    <property type="molecule type" value="Genomic_DNA"/>
</dbReference>
<feature type="compositionally biased region" description="Basic and acidic residues" evidence="1">
    <location>
        <begin position="1"/>
        <end position="15"/>
    </location>
</feature>
<reference evidence="3 4" key="1">
    <citation type="journal article" date="2020" name="ISME J.">
        <title>Uncovering the hidden diversity of litter-decomposition mechanisms in mushroom-forming fungi.</title>
        <authorList>
            <person name="Floudas D."/>
            <person name="Bentzer J."/>
            <person name="Ahren D."/>
            <person name="Johansson T."/>
            <person name="Persson P."/>
            <person name="Tunlid A."/>
        </authorList>
    </citation>
    <scope>NUCLEOTIDE SEQUENCE [LARGE SCALE GENOMIC DNA]</scope>
    <source>
        <strain evidence="3 4">CBS 175.51</strain>
    </source>
</reference>
<proteinExistence type="predicted"/>
<dbReference type="OrthoDB" id="10461232at2759"/>
<gene>
    <name evidence="3" type="ORF">D9611_000522</name>
</gene>
<evidence type="ECO:0000313" key="3">
    <source>
        <dbReference type="EMBL" id="KAF5326007.1"/>
    </source>
</evidence>
<evidence type="ECO:0000313" key="4">
    <source>
        <dbReference type="Proteomes" id="UP000541558"/>
    </source>
</evidence>
<evidence type="ECO:0000256" key="1">
    <source>
        <dbReference type="SAM" id="MobiDB-lite"/>
    </source>
</evidence>
<comment type="caution">
    <text evidence="3">The sequence shown here is derived from an EMBL/GenBank/DDBJ whole genome shotgun (WGS) entry which is preliminary data.</text>
</comment>
<accession>A0A8H5F748</accession>
<protein>
    <submittedName>
        <fullName evidence="3">Uncharacterized protein</fullName>
    </submittedName>
</protein>
<dbReference type="Proteomes" id="UP000541558">
    <property type="component" value="Unassembled WGS sequence"/>
</dbReference>